<dbReference type="Proteomes" id="UP000314982">
    <property type="component" value="Unassembled WGS sequence"/>
</dbReference>
<feature type="repeat" description="ANK" evidence="6">
    <location>
        <begin position="286"/>
        <end position="318"/>
    </location>
</feature>
<dbReference type="InterPro" id="IPR002110">
    <property type="entry name" value="Ankyrin_rpt"/>
</dbReference>
<evidence type="ECO:0000256" key="2">
    <source>
        <dbReference type="ARBA" id="ARBA00023015"/>
    </source>
</evidence>
<feature type="repeat" description="ANK" evidence="6">
    <location>
        <begin position="319"/>
        <end position="354"/>
    </location>
</feature>
<proteinExistence type="predicted"/>
<dbReference type="PROSITE" id="PS50297">
    <property type="entry name" value="ANK_REP_REGION"/>
    <property type="match status" value="1"/>
</dbReference>
<evidence type="ECO:0000256" key="5">
    <source>
        <dbReference type="ARBA" id="ARBA00023163"/>
    </source>
</evidence>
<dbReference type="InterPro" id="IPR036770">
    <property type="entry name" value="Ankyrin_rpt-contain_sf"/>
</dbReference>
<keyword evidence="2" id="KW-0805">Transcription regulation</keyword>
<dbReference type="AlphaFoldDB" id="A0A4W5J7M2"/>
<feature type="compositionally biased region" description="Basic residues" evidence="7">
    <location>
        <begin position="70"/>
        <end position="89"/>
    </location>
</feature>
<dbReference type="GO" id="GO:0003677">
    <property type="term" value="F:DNA binding"/>
    <property type="evidence" value="ECO:0007669"/>
    <property type="project" value="InterPro"/>
</dbReference>
<organism evidence="9 10">
    <name type="scientific">Hucho hucho</name>
    <name type="common">huchen</name>
    <dbReference type="NCBI Taxonomy" id="62062"/>
    <lineage>
        <taxon>Eukaryota</taxon>
        <taxon>Metazoa</taxon>
        <taxon>Chordata</taxon>
        <taxon>Craniata</taxon>
        <taxon>Vertebrata</taxon>
        <taxon>Euteleostomi</taxon>
        <taxon>Actinopterygii</taxon>
        <taxon>Neopterygii</taxon>
        <taxon>Teleostei</taxon>
        <taxon>Protacanthopterygii</taxon>
        <taxon>Salmoniformes</taxon>
        <taxon>Salmonidae</taxon>
        <taxon>Salmoninae</taxon>
        <taxon>Hucho</taxon>
    </lineage>
</organism>
<evidence type="ECO:0000313" key="9">
    <source>
        <dbReference type="Ensembl" id="ENSHHUP00000000133.1"/>
    </source>
</evidence>
<evidence type="ECO:0000256" key="4">
    <source>
        <dbReference type="ARBA" id="ARBA00023159"/>
    </source>
</evidence>
<keyword evidence="1" id="KW-0677">Repeat</keyword>
<keyword evidence="4" id="KW-0010">Activator</keyword>
<name>A0A4W5J7M2_9TELE</name>
<dbReference type="GO" id="GO:0010468">
    <property type="term" value="P:regulation of gene expression"/>
    <property type="evidence" value="ECO:0007669"/>
    <property type="project" value="TreeGrafter"/>
</dbReference>
<dbReference type="InterPro" id="IPR047571">
    <property type="entry name" value="OCA"/>
</dbReference>
<evidence type="ECO:0000256" key="7">
    <source>
        <dbReference type="SAM" id="MobiDB-lite"/>
    </source>
</evidence>
<dbReference type="PROSITE" id="PS52003">
    <property type="entry name" value="OCA"/>
    <property type="match status" value="1"/>
</dbReference>
<reference evidence="9" key="3">
    <citation type="submission" date="2025-09" db="UniProtKB">
        <authorList>
            <consortium name="Ensembl"/>
        </authorList>
    </citation>
    <scope>IDENTIFICATION</scope>
</reference>
<dbReference type="PROSITE" id="PS50088">
    <property type="entry name" value="ANK_REPEAT"/>
    <property type="match status" value="2"/>
</dbReference>
<dbReference type="GeneTree" id="ENSGT00940000153695"/>
<protein>
    <submittedName>
        <fullName evidence="9">Zgc:113279</fullName>
    </submittedName>
</protein>
<dbReference type="GO" id="GO:0070974">
    <property type="term" value="F:POU domain binding"/>
    <property type="evidence" value="ECO:0007669"/>
    <property type="project" value="InterPro"/>
</dbReference>
<dbReference type="Gene3D" id="1.25.40.20">
    <property type="entry name" value="Ankyrin repeat-containing domain"/>
    <property type="match status" value="1"/>
</dbReference>
<dbReference type="PANTHER" id="PTHR24124:SF8">
    <property type="entry name" value="OCA DOMAIN-CONTAINING PROTEIN"/>
    <property type="match status" value="1"/>
</dbReference>
<feature type="domain" description="OCA" evidence="8">
    <location>
        <begin position="40"/>
        <end position="62"/>
    </location>
</feature>
<keyword evidence="3 6" id="KW-0040">ANK repeat</keyword>
<dbReference type="SUPFAM" id="SSF48403">
    <property type="entry name" value="Ankyrin repeat"/>
    <property type="match status" value="1"/>
</dbReference>
<keyword evidence="10" id="KW-1185">Reference proteome</keyword>
<keyword evidence="5" id="KW-0804">Transcription</keyword>
<dbReference type="GO" id="GO:0005634">
    <property type="term" value="C:nucleus"/>
    <property type="evidence" value="ECO:0007669"/>
    <property type="project" value="TreeGrafter"/>
</dbReference>
<evidence type="ECO:0000259" key="8">
    <source>
        <dbReference type="PROSITE" id="PS52003"/>
    </source>
</evidence>
<sequence length="417" mass="47126">MSARGFDLATFRLSEFTNKLHSVATWFYSSGPKRSNYDGEKRYLGVRVKLPVRDMLNKIRIAKGMDPKNIQKKRVNTNRDRRSSKRKQPTKSLEELAIIVEVLEEDLKASKPYSQSNTSESPDYKVKLSHSYMTYSPSSTSECQVPSPQYSVFASPLSSSYELGQDGGSDYQDSFSPQCQDSFSPQCQDSFSPQCQDSFSPQCQDSFSPHWLSYMGQNWNSTAYFWNQLKREESLLMGVSDTEVLATDRNGRTALHRVVGQGKRALGYVIAKRMAALNRLDVKDSEGKTALHLAAQKNQHLMVADLIHLGACVNEKDRSGKTCLHLSVENGYIRVLEVLENMMKEGIYVDVEATDYYGLSVFQCAAVALNVTVRELERSVVPSQIRLHTLRKEQMMETLECLLQMGSYHHTLVSVSL</sequence>
<dbReference type="STRING" id="62062.ENSHHUP00000000133"/>
<evidence type="ECO:0000313" key="10">
    <source>
        <dbReference type="Proteomes" id="UP000314982"/>
    </source>
</evidence>
<dbReference type="PANTHER" id="PTHR24124">
    <property type="entry name" value="ANKYRIN REPEAT FAMILY A"/>
    <property type="match status" value="1"/>
</dbReference>
<evidence type="ECO:0000256" key="3">
    <source>
        <dbReference type="ARBA" id="ARBA00023043"/>
    </source>
</evidence>
<accession>A0A4W5J7M2</accession>
<reference evidence="10" key="1">
    <citation type="submission" date="2018-06" db="EMBL/GenBank/DDBJ databases">
        <title>Genome assembly of Danube salmon.</title>
        <authorList>
            <person name="Macqueen D.J."/>
            <person name="Gundappa M.K."/>
        </authorList>
    </citation>
    <scope>NUCLEOTIDE SEQUENCE [LARGE SCALE GENOMIC DNA]</scope>
</reference>
<dbReference type="Ensembl" id="ENSHHUT00000000134.1">
    <property type="protein sequence ID" value="ENSHHUP00000000133.1"/>
    <property type="gene ID" value="ENSHHUG00000000090.1"/>
</dbReference>
<dbReference type="SMART" id="SM00248">
    <property type="entry name" value="ANK"/>
    <property type="match status" value="3"/>
</dbReference>
<reference evidence="9" key="2">
    <citation type="submission" date="2025-08" db="UniProtKB">
        <authorList>
            <consortium name="Ensembl"/>
        </authorList>
    </citation>
    <scope>IDENTIFICATION</scope>
</reference>
<feature type="region of interest" description="Disordered" evidence="7">
    <location>
        <begin position="66"/>
        <end position="90"/>
    </location>
</feature>
<evidence type="ECO:0000256" key="1">
    <source>
        <dbReference type="ARBA" id="ARBA00022737"/>
    </source>
</evidence>
<dbReference type="Pfam" id="PF12796">
    <property type="entry name" value="Ank_2"/>
    <property type="match status" value="1"/>
</dbReference>
<evidence type="ECO:0000256" key="6">
    <source>
        <dbReference type="PROSITE-ProRule" id="PRU00023"/>
    </source>
</evidence>